<accession>A0A9D1F9A2</accession>
<evidence type="ECO:0000313" key="2">
    <source>
        <dbReference type="Proteomes" id="UP000886741"/>
    </source>
</evidence>
<dbReference type="Proteomes" id="UP000886741">
    <property type="component" value="Unassembled WGS sequence"/>
</dbReference>
<evidence type="ECO:0000313" key="1">
    <source>
        <dbReference type="EMBL" id="HIS64678.1"/>
    </source>
</evidence>
<dbReference type="Gene3D" id="1.10.10.1150">
    <property type="entry name" value="Coenzyme PQQ synthesis protein D (PqqD)"/>
    <property type="match status" value="1"/>
</dbReference>
<dbReference type="EMBL" id="DVJJ01000077">
    <property type="protein sequence ID" value="HIS64678.1"/>
    <property type="molecule type" value="Genomic_DNA"/>
</dbReference>
<proteinExistence type="predicted"/>
<sequence length="118" mass="13908">MAKKTKNYLDFVPVYNPELEWTADRDGLVTVHIMHKGVCAAIAQKFFHTPRISHIHLDRYGSYLWQQIDGKKDVGQLADEIRAHFGEAAEPLYDRLVQYMQTLRNHRFIFFLGKDRMK</sequence>
<comment type="caution">
    <text evidence="1">The sequence shown here is derived from an EMBL/GenBank/DDBJ whole genome shotgun (WGS) entry which is preliminary data.</text>
</comment>
<dbReference type="InterPro" id="IPR041881">
    <property type="entry name" value="PqqD_sf"/>
</dbReference>
<gene>
    <name evidence="1" type="ORF">IAA83_04815</name>
</gene>
<protein>
    <submittedName>
        <fullName evidence="1">PqqD family protein</fullName>
    </submittedName>
</protein>
<reference evidence="1" key="2">
    <citation type="journal article" date="2021" name="PeerJ">
        <title>Extensive microbial diversity within the chicken gut microbiome revealed by metagenomics and culture.</title>
        <authorList>
            <person name="Gilroy R."/>
            <person name="Ravi A."/>
            <person name="Getino M."/>
            <person name="Pursley I."/>
            <person name="Horton D.L."/>
            <person name="Alikhan N.F."/>
            <person name="Baker D."/>
            <person name="Gharbi K."/>
            <person name="Hall N."/>
            <person name="Watson M."/>
            <person name="Adriaenssens E.M."/>
            <person name="Foster-Nyarko E."/>
            <person name="Jarju S."/>
            <person name="Secka A."/>
            <person name="Antonio M."/>
            <person name="Oren A."/>
            <person name="Chaudhuri R.R."/>
            <person name="La Ragione R."/>
            <person name="Hildebrand F."/>
            <person name="Pallen M.J."/>
        </authorList>
    </citation>
    <scope>NUCLEOTIDE SEQUENCE</scope>
    <source>
        <strain evidence="1">ChiBcec16-1751</strain>
    </source>
</reference>
<reference evidence="1" key="1">
    <citation type="submission" date="2020-10" db="EMBL/GenBank/DDBJ databases">
        <authorList>
            <person name="Gilroy R."/>
        </authorList>
    </citation>
    <scope>NUCLEOTIDE SEQUENCE</scope>
    <source>
        <strain evidence="1">ChiBcec16-1751</strain>
    </source>
</reference>
<dbReference type="AlphaFoldDB" id="A0A9D1F9A2"/>
<dbReference type="InterPro" id="IPR008792">
    <property type="entry name" value="PQQD"/>
</dbReference>
<dbReference type="Pfam" id="PF05402">
    <property type="entry name" value="PqqD"/>
    <property type="match status" value="1"/>
</dbReference>
<organism evidence="1 2">
    <name type="scientific">Candidatus Avoscillospira avistercoris</name>
    <dbReference type="NCBI Taxonomy" id="2840707"/>
    <lineage>
        <taxon>Bacteria</taxon>
        <taxon>Bacillati</taxon>
        <taxon>Bacillota</taxon>
        <taxon>Clostridia</taxon>
        <taxon>Eubacteriales</taxon>
        <taxon>Oscillospiraceae</taxon>
        <taxon>Oscillospiraceae incertae sedis</taxon>
        <taxon>Candidatus Avoscillospira</taxon>
    </lineage>
</organism>
<name>A0A9D1F9A2_9FIRM</name>